<comment type="caution">
    <text evidence="2">The sequence shown here is derived from an EMBL/GenBank/DDBJ whole genome shotgun (WGS) entry which is preliminary data.</text>
</comment>
<dbReference type="AlphaFoldDB" id="A0A9P6KH60"/>
<feature type="compositionally biased region" description="Low complexity" evidence="1">
    <location>
        <begin position="61"/>
        <end position="86"/>
    </location>
</feature>
<accession>A0A9P6KH60</accession>
<dbReference type="OrthoDB" id="28939at2759"/>
<name>A0A9P6KH60_9FUNG</name>
<feature type="non-terminal residue" evidence="2">
    <location>
        <position position="148"/>
    </location>
</feature>
<protein>
    <submittedName>
        <fullName evidence="2">Uncharacterized protein</fullName>
    </submittedName>
</protein>
<keyword evidence="3" id="KW-1185">Reference proteome</keyword>
<gene>
    <name evidence="2" type="ORF">BGW38_005365</name>
</gene>
<evidence type="ECO:0000313" key="3">
    <source>
        <dbReference type="Proteomes" id="UP000780801"/>
    </source>
</evidence>
<feature type="compositionally biased region" description="Pro residues" evidence="1">
    <location>
        <begin position="118"/>
        <end position="140"/>
    </location>
</feature>
<dbReference type="InterPro" id="IPR009563">
    <property type="entry name" value="SSSCA1"/>
</dbReference>
<organism evidence="2 3">
    <name type="scientific">Lunasporangiospora selenospora</name>
    <dbReference type="NCBI Taxonomy" id="979761"/>
    <lineage>
        <taxon>Eukaryota</taxon>
        <taxon>Fungi</taxon>
        <taxon>Fungi incertae sedis</taxon>
        <taxon>Mucoromycota</taxon>
        <taxon>Mortierellomycotina</taxon>
        <taxon>Mortierellomycetes</taxon>
        <taxon>Mortierellales</taxon>
        <taxon>Mortierellaceae</taxon>
        <taxon>Lunasporangiospora</taxon>
    </lineage>
</organism>
<evidence type="ECO:0000313" key="2">
    <source>
        <dbReference type="EMBL" id="KAF9584738.1"/>
    </source>
</evidence>
<reference evidence="2" key="1">
    <citation type="journal article" date="2020" name="Fungal Divers.">
        <title>Resolving the Mortierellaceae phylogeny through synthesis of multi-gene phylogenetics and phylogenomics.</title>
        <authorList>
            <person name="Vandepol N."/>
            <person name="Liber J."/>
            <person name="Desiro A."/>
            <person name="Na H."/>
            <person name="Kennedy M."/>
            <person name="Barry K."/>
            <person name="Grigoriev I.V."/>
            <person name="Miller A.N."/>
            <person name="O'Donnell K."/>
            <person name="Stajich J.E."/>
            <person name="Bonito G."/>
        </authorList>
    </citation>
    <scope>NUCLEOTIDE SEQUENCE</scope>
    <source>
        <strain evidence="2">KOD1015</strain>
    </source>
</reference>
<evidence type="ECO:0000256" key="1">
    <source>
        <dbReference type="SAM" id="MobiDB-lite"/>
    </source>
</evidence>
<dbReference type="Proteomes" id="UP000780801">
    <property type="component" value="Unassembled WGS sequence"/>
</dbReference>
<dbReference type="EMBL" id="JAABOA010000340">
    <property type="protein sequence ID" value="KAF9584738.1"/>
    <property type="molecule type" value="Genomic_DNA"/>
</dbReference>
<sequence length="148" mass="15455">MLNDGCPDCNTPLMRNREATSQICVNCQLNPPVDPEETAAVVAPTESQMVSAPLPPPPMAAMPAAPGPSAALPSLPSQQQQQQQRLSQKDNRMSVLDPVMENARKSLRPTGRLGGSGPIPPPTPPPARPTSSFPQPPKGTPPAKSIAG</sequence>
<proteinExistence type="predicted"/>
<dbReference type="Pfam" id="PF06677">
    <property type="entry name" value="Auto_anti-p27"/>
    <property type="match status" value="1"/>
</dbReference>
<feature type="region of interest" description="Disordered" evidence="1">
    <location>
        <begin position="44"/>
        <end position="148"/>
    </location>
</feature>